<dbReference type="SUPFAM" id="SSF46785">
    <property type="entry name" value="Winged helix' DNA-binding domain"/>
    <property type="match status" value="1"/>
</dbReference>
<dbReference type="PANTHER" id="PTHR43252">
    <property type="entry name" value="TRANSCRIPTIONAL REGULATOR YQJI"/>
    <property type="match status" value="1"/>
</dbReference>
<dbReference type="Pfam" id="PF03551">
    <property type="entry name" value="PadR"/>
    <property type="match status" value="1"/>
</dbReference>
<evidence type="ECO:0000259" key="1">
    <source>
        <dbReference type="Pfam" id="PF03551"/>
    </source>
</evidence>
<dbReference type="EMBL" id="DWWK01000040">
    <property type="protein sequence ID" value="HJC38070.1"/>
    <property type="molecule type" value="Genomic_DNA"/>
</dbReference>
<evidence type="ECO:0000313" key="2">
    <source>
        <dbReference type="EMBL" id="HJC38070.1"/>
    </source>
</evidence>
<sequence length="111" mass="12536">MAVDKSLVSGSTGMLLLKLLSEKDMYGYEMIETLRERSQNVFELKAGTLYPLLHSMEEKELLTAYEKVVGSKTRKYYSITKQGRKALAEKQDEWKNYAHAVLSVLEAGGVV</sequence>
<dbReference type="InterPro" id="IPR036388">
    <property type="entry name" value="WH-like_DNA-bd_sf"/>
</dbReference>
<dbReference type="Gene3D" id="1.10.10.10">
    <property type="entry name" value="Winged helix-like DNA-binding domain superfamily/Winged helix DNA-binding domain"/>
    <property type="match status" value="1"/>
</dbReference>
<protein>
    <submittedName>
        <fullName evidence="2">PadR family transcriptional regulator</fullName>
    </submittedName>
</protein>
<dbReference type="InterPro" id="IPR005149">
    <property type="entry name" value="Tscrpt_reg_PadR_N"/>
</dbReference>
<proteinExistence type="predicted"/>
<evidence type="ECO:0000313" key="3">
    <source>
        <dbReference type="Proteomes" id="UP000823894"/>
    </source>
</evidence>
<feature type="domain" description="Transcription regulator PadR N-terminal" evidence="1">
    <location>
        <begin position="16"/>
        <end position="89"/>
    </location>
</feature>
<name>A0A9D2SY17_9FIRM</name>
<dbReference type="AlphaFoldDB" id="A0A9D2SY17"/>
<gene>
    <name evidence="2" type="ORF">H9757_03240</name>
</gene>
<reference evidence="2" key="2">
    <citation type="submission" date="2021-04" db="EMBL/GenBank/DDBJ databases">
        <authorList>
            <person name="Gilroy R."/>
        </authorList>
    </citation>
    <scope>NUCLEOTIDE SEQUENCE</scope>
    <source>
        <strain evidence="2">ChiGjej1B1-1692</strain>
    </source>
</reference>
<organism evidence="2 3">
    <name type="scientific">Candidatus Mediterraneibacter faecigallinarum</name>
    <dbReference type="NCBI Taxonomy" id="2838669"/>
    <lineage>
        <taxon>Bacteria</taxon>
        <taxon>Bacillati</taxon>
        <taxon>Bacillota</taxon>
        <taxon>Clostridia</taxon>
        <taxon>Lachnospirales</taxon>
        <taxon>Lachnospiraceae</taxon>
        <taxon>Mediterraneibacter</taxon>
    </lineage>
</organism>
<accession>A0A9D2SY17</accession>
<reference evidence="2" key="1">
    <citation type="journal article" date="2021" name="PeerJ">
        <title>Extensive microbial diversity within the chicken gut microbiome revealed by metagenomics and culture.</title>
        <authorList>
            <person name="Gilroy R."/>
            <person name="Ravi A."/>
            <person name="Getino M."/>
            <person name="Pursley I."/>
            <person name="Horton D.L."/>
            <person name="Alikhan N.F."/>
            <person name="Baker D."/>
            <person name="Gharbi K."/>
            <person name="Hall N."/>
            <person name="Watson M."/>
            <person name="Adriaenssens E.M."/>
            <person name="Foster-Nyarko E."/>
            <person name="Jarju S."/>
            <person name="Secka A."/>
            <person name="Antonio M."/>
            <person name="Oren A."/>
            <person name="Chaudhuri R.R."/>
            <person name="La Ragione R."/>
            <person name="Hildebrand F."/>
            <person name="Pallen M.J."/>
        </authorList>
    </citation>
    <scope>NUCLEOTIDE SEQUENCE</scope>
    <source>
        <strain evidence="2">ChiGjej1B1-1692</strain>
    </source>
</reference>
<comment type="caution">
    <text evidence="2">The sequence shown here is derived from an EMBL/GenBank/DDBJ whole genome shotgun (WGS) entry which is preliminary data.</text>
</comment>
<dbReference type="PANTHER" id="PTHR43252:SF7">
    <property type="entry name" value="TRANSCRIPTIONAL REGULATOR YQJI"/>
    <property type="match status" value="1"/>
</dbReference>
<dbReference type="InterPro" id="IPR036390">
    <property type="entry name" value="WH_DNA-bd_sf"/>
</dbReference>
<dbReference type="Proteomes" id="UP000823894">
    <property type="component" value="Unassembled WGS sequence"/>
</dbReference>